<dbReference type="Pfam" id="PF14179">
    <property type="entry name" value="YppG"/>
    <property type="match status" value="1"/>
</dbReference>
<keyword evidence="2" id="KW-1185">Reference proteome</keyword>
<evidence type="ECO:0000313" key="2">
    <source>
        <dbReference type="Proteomes" id="UP001342826"/>
    </source>
</evidence>
<name>A0ABU6NU42_9BACI</name>
<evidence type="ECO:0000313" key="1">
    <source>
        <dbReference type="EMBL" id="MED4400662.1"/>
    </source>
</evidence>
<comment type="caution">
    <text evidence="1">The sequence shown here is derived from an EMBL/GenBank/DDBJ whole genome shotgun (WGS) entry which is preliminary data.</text>
</comment>
<reference evidence="1 2" key="1">
    <citation type="submission" date="2023-03" db="EMBL/GenBank/DDBJ databases">
        <title>Bacillus Genome Sequencing.</title>
        <authorList>
            <person name="Dunlap C."/>
        </authorList>
    </citation>
    <scope>NUCLEOTIDE SEQUENCE [LARGE SCALE GENOMIC DNA]</scope>
    <source>
        <strain evidence="1 2">NRS-1717</strain>
    </source>
</reference>
<organism evidence="1 2">
    <name type="scientific">Metabacillus fastidiosus</name>
    <dbReference type="NCBI Taxonomy" id="1458"/>
    <lineage>
        <taxon>Bacteria</taxon>
        <taxon>Bacillati</taxon>
        <taxon>Bacillota</taxon>
        <taxon>Bacilli</taxon>
        <taxon>Bacillales</taxon>
        <taxon>Bacillaceae</taxon>
        <taxon>Metabacillus</taxon>
    </lineage>
</organism>
<dbReference type="Proteomes" id="UP001342826">
    <property type="component" value="Unassembled WGS sequence"/>
</dbReference>
<protein>
    <submittedName>
        <fullName evidence="1">YppG family protein</fullName>
    </submittedName>
</protein>
<accession>A0ABU6NU42</accession>
<dbReference type="RefSeq" id="WP_327999659.1">
    <property type="nucleotide sequence ID" value="NZ_JARTFS010000005.1"/>
</dbReference>
<sequence length="125" mass="14512">MHPYLRYEPYPYYNRPVVQNGYMPYFGNNFGQSYHPYEQYQPINAAYQPYSSGTGQMDFPYANPYPKRPHVAKQQPSGIQTVMSQFKKKDGQYDINKMMDTAGQMMSAANQMGSLFKGVTSMFKR</sequence>
<dbReference type="EMBL" id="JARTFS010000005">
    <property type="protein sequence ID" value="MED4400662.1"/>
    <property type="molecule type" value="Genomic_DNA"/>
</dbReference>
<proteinExistence type="predicted"/>
<dbReference type="InterPro" id="IPR025555">
    <property type="entry name" value="YppG"/>
</dbReference>
<gene>
    <name evidence="1" type="ORF">P9271_04880</name>
</gene>